<keyword evidence="4" id="KW-1185">Reference proteome</keyword>
<reference evidence="3 4" key="1">
    <citation type="journal article" date="2023" name="Life. Sci Alliance">
        <title>Evolutionary insights into 3D genome organization and epigenetic landscape of Vigna mungo.</title>
        <authorList>
            <person name="Junaid A."/>
            <person name="Singh B."/>
            <person name="Bhatia S."/>
        </authorList>
    </citation>
    <scope>NUCLEOTIDE SEQUENCE [LARGE SCALE GENOMIC DNA]</scope>
    <source>
        <strain evidence="3">Urdbean</strain>
    </source>
</reference>
<proteinExistence type="predicted"/>
<organism evidence="3 4">
    <name type="scientific">Vigna mungo</name>
    <name type="common">Black gram</name>
    <name type="synonym">Phaseolus mungo</name>
    <dbReference type="NCBI Taxonomy" id="3915"/>
    <lineage>
        <taxon>Eukaryota</taxon>
        <taxon>Viridiplantae</taxon>
        <taxon>Streptophyta</taxon>
        <taxon>Embryophyta</taxon>
        <taxon>Tracheophyta</taxon>
        <taxon>Spermatophyta</taxon>
        <taxon>Magnoliopsida</taxon>
        <taxon>eudicotyledons</taxon>
        <taxon>Gunneridae</taxon>
        <taxon>Pentapetalae</taxon>
        <taxon>rosids</taxon>
        <taxon>fabids</taxon>
        <taxon>Fabales</taxon>
        <taxon>Fabaceae</taxon>
        <taxon>Papilionoideae</taxon>
        <taxon>50 kb inversion clade</taxon>
        <taxon>NPAAA clade</taxon>
        <taxon>indigoferoid/millettioid clade</taxon>
        <taxon>Phaseoleae</taxon>
        <taxon>Vigna</taxon>
    </lineage>
</organism>
<evidence type="ECO:0000259" key="2">
    <source>
        <dbReference type="Pfam" id="PF26130"/>
    </source>
</evidence>
<dbReference type="Proteomes" id="UP001374535">
    <property type="component" value="Chromosome 3"/>
</dbReference>
<accession>A0AAQ3S677</accession>
<evidence type="ECO:0000313" key="3">
    <source>
        <dbReference type="EMBL" id="WVZ17179.1"/>
    </source>
</evidence>
<dbReference type="Pfam" id="PF26130">
    <property type="entry name" value="PB1-like"/>
    <property type="match status" value="1"/>
</dbReference>
<gene>
    <name evidence="3" type="ORF">V8G54_010161</name>
</gene>
<protein>
    <recommendedName>
        <fullName evidence="2">PB1-like domain-containing protein</fullName>
    </recommendedName>
</protein>
<dbReference type="AlphaFoldDB" id="A0AAQ3S677"/>
<evidence type="ECO:0000313" key="4">
    <source>
        <dbReference type="Proteomes" id="UP001374535"/>
    </source>
</evidence>
<feature type="region of interest" description="Disordered" evidence="1">
    <location>
        <begin position="258"/>
        <end position="279"/>
    </location>
</feature>
<dbReference type="InterPro" id="IPR058594">
    <property type="entry name" value="PB1-like_dom_pln"/>
</dbReference>
<feature type="compositionally biased region" description="Acidic residues" evidence="1">
    <location>
        <begin position="263"/>
        <end position="279"/>
    </location>
</feature>
<evidence type="ECO:0000256" key="1">
    <source>
        <dbReference type="SAM" id="MobiDB-lite"/>
    </source>
</evidence>
<dbReference type="EMBL" id="CP144698">
    <property type="protein sequence ID" value="WVZ17179.1"/>
    <property type="molecule type" value="Genomic_DNA"/>
</dbReference>
<sequence length="279" mass="30652">MDHIEVVFHHGGKFVNEGCLKYEGEIETLCFGPDVWCYFVVVSVVKSLGYDGFKELWYSVGCGPILDDRLQALTDDVGAMQMVTEVPPFAEVIEEGGEGEELDEGVPGDGERIQVVVGQDEEVVGQAEEIVGEAEEVDGEQNGNDVQRTEAAEVQLDRAEADRIEVDRAEGDGIEVDGDEVQANISEVDRAEAGEVEVEVEVEAEKDGQMDDVQVGDWSSTEESNGEMDNEDGLVDIDVQCDVSESFSDLEVEVEPFQPGCDFDMDEEDIDDSSWFNDD</sequence>
<feature type="domain" description="PB1-like" evidence="2">
    <location>
        <begin position="2"/>
        <end position="84"/>
    </location>
</feature>
<name>A0AAQ3S677_VIGMU</name>
<feature type="region of interest" description="Disordered" evidence="1">
    <location>
        <begin position="201"/>
        <end position="231"/>
    </location>
</feature>